<keyword evidence="4 5" id="KW-0732">Signal</keyword>
<evidence type="ECO:0000256" key="3">
    <source>
        <dbReference type="ARBA" id="ARBA00022448"/>
    </source>
</evidence>
<comment type="similarity">
    <text evidence="2">Belongs to the bacterial solute-binding protein 1 family.</text>
</comment>
<dbReference type="PANTHER" id="PTHR43649">
    <property type="entry name" value="ARABINOSE-BINDING PROTEIN-RELATED"/>
    <property type="match status" value="1"/>
</dbReference>
<reference evidence="7" key="2">
    <citation type="submission" date="2015-05" db="EMBL/GenBank/DDBJ databases">
        <title>Complete genome sequence of Corynebacterium uterequi DSM 45634, isolated from the uterus of a maiden mare.</title>
        <authorList>
            <person name="Ruckert C."/>
            <person name="Albersmeier A."/>
            <person name="Winkler A."/>
            <person name="Tauch A."/>
        </authorList>
    </citation>
    <scope>NUCLEOTIDE SEQUENCE [LARGE SCALE GENOMIC DNA]</scope>
    <source>
        <strain evidence="7">DSM 45634</strain>
    </source>
</reference>
<evidence type="ECO:0000256" key="5">
    <source>
        <dbReference type="SAM" id="SignalP"/>
    </source>
</evidence>
<feature type="chain" id="PRO_5039316763" evidence="5">
    <location>
        <begin position="27"/>
        <end position="444"/>
    </location>
</feature>
<dbReference type="Pfam" id="PF13416">
    <property type="entry name" value="SBP_bac_8"/>
    <property type="match status" value="1"/>
</dbReference>
<evidence type="ECO:0000256" key="4">
    <source>
        <dbReference type="ARBA" id="ARBA00022729"/>
    </source>
</evidence>
<dbReference type="STRING" id="1072256.CUTER_08260"/>
<evidence type="ECO:0000313" key="6">
    <source>
        <dbReference type="EMBL" id="AKK11637.1"/>
    </source>
</evidence>
<comment type="subcellular location">
    <subcellularLocation>
        <location evidence="1">Cell envelope</location>
    </subcellularLocation>
</comment>
<feature type="signal peptide" evidence="5">
    <location>
        <begin position="1"/>
        <end position="26"/>
    </location>
</feature>
<dbReference type="PATRIC" id="fig|1072256.5.peg.1631"/>
<dbReference type="SUPFAM" id="SSF53850">
    <property type="entry name" value="Periplasmic binding protein-like II"/>
    <property type="match status" value="1"/>
</dbReference>
<evidence type="ECO:0000313" key="7">
    <source>
        <dbReference type="Proteomes" id="UP000035548"/>
    </source>
</evidence>
<sequence>MSSPCTTSRIAALIAAVGISATGLVACGNDGGTETNADGEIVVNFWHSSSGAAGETLQGLVDEFNKSHEGQIEVTASYQGNYGDAISKFIASVQTGDLPAILQASDVQTAYLHDSGIAVPAYELAEKDGSYDFEQLLPLVKNYYSFEDKVYSMPAMVSQPALYVNNDLLAEAGVNKDSLGTVQGLIDAATTIKDKTGKAGLTFHHSGWYVEQSNAMLGELHCTPENGTTAEQARSFNLTNDALVDTWQQFGAMFASGALHNPGTDSAAATGAFQAEEAAMQMNSSGGYGNLAGADLGFDWSILPLPRSTDSAGAVPGGNSLWAIKEGHSEEVQQAAWEFMKFIGSDAAQQKIFTETGYLPTTRSALAGLTDVTPQQQALLDQLATTPVSTVTAGCKSGALNDARNSYQTAMTDIANGADAARALDAAQVSADQSVASYIERAGA</sequence>
<keyword evidence="6" id="KW-0762">Sugar transport</keyword>
<organism evidence="6 7">
    <name type="scientific">Corynebacterium uterequi</name>
    <dbReference type="NCBI Taxonomy" id="1072256"/>
    <lineage>
        <taxon>Bacteria</taxon>
        <taxon>Bacillati</taxon>
        <taxon>Actinomycetota</taxon>
        <taxon>Actinomycetes</taxon>
        <taxon>Mycobacteriales</taxon>
        <taxon>Corynebacteriaceae</taxon>
        <taxon>Corynebacterium</taxon>
    </lineage>
</organism>
<protein>
    <submittedName>
        <fullName evidence="6">ABC-type sugar transport system, periplasmic component</fullName>
    </submittedName>
</protein>
<keyword evidence="3" id="KW-0813">Transport</keyword>
<keyword evidence="7" id="KW-1185">Reference proteome</keyword>
<evidence type="ECO:0000256" key="2">
    <source>
        <dbReference type="ARBA" id="ARBA00008520"/>
    </source>
</evidence>
<dbReference type="Gene3D" id="3.40.190.10">
    <property type="entry name" value="Periplasmic binding protein-like II"/>
    <property type="match status" value="2"/>
</dbReference>
<dbReference type="InterPro" id="IPR006059">
    <property type="entry name" value="SBP"/>
</dbReference>
<accession>A0A0G3HKK7</accession>
<proteinExistence type="inferred from homology"/>
<gene>
    <name evidence="6" type="ORF">CUTER_08260</name>
</gene>
<dbReference type="KEGG" id="cut:CUTER_08260"/>
<dbReference type="RefSeq" id="WP_047260010.1">
    <property type="nucleotide sequence ID" value="NZ_CP011546.1"/>
</dbReference>
<dbReference type="AlphaFoldDB" id="A0A0G3HKK7"/>
<evidence type="ECO:0000256" key="1">
    <source>
        <dbReference type="ARBA" id="ARBA00004196"/>
    </source>
</evidence>
<dbReference type="Proteomes" id="UP000035548">
    <property type="component" value="Chromosome"/>
</dbReference>
<reference evidence="6 7" key="1">
    <citation type="journal article" date="2015" name="Genome Announc.">
        <title>Virulence Factor Genes Detected in the Complete Genome Sequence of Corynebacterium uterequi DSM 45634, Isolated from the Uterus of a Maiden Mare.</title>
        <authorList>
            <person name="Ruckert C."/>
            <person name="Kriete M."/>
            <person name="Jaenicke S."/>
            <person name="Winkler A."/>
            <person name="Tauch A."/>
        </authorList>
    </citation>
    <scope>NUCLEOTIDE SEQUENCE [LARGE SCALE GENOMIC DNA]</scope>
    <source>
        <strain evidence="6 7">DSM 45634</strain>
    </source>
</reference>
<dbReference type="GO" id="GO:0030313">
    <property type="term" value="C:cell envelope"/>
    <property type="evidence" value="ECO:0007669"/>
    <property type="project" value="UniProtKB-SubCell"/>
</dbReference>
<name>A0A0G3HKK7_9CORY</name>
<dbReference type="PANTHER" id="PTHR43649:SF31">
    <property type="entry name" value="SN-GLYCEROL-3-PHOSPHATE-BINDING PERIPLASMIC PROTEIN UGPB"/>
    <property type="match status" value="1"/>
</dbReference>
<dbReference type="OrthoDB" id="4393730at2"/>
<dbReference type="InterPro" id="IPR050490">
    <property type="entry name" value="Bact_solute-bd_prot1"/>
</dbReference>
<dbReference type="EMBL" id="CP011546">
    <property type="protein sequence ID" value="AKK11637.1"/>
    <property type="molecule type" value="Genomic_DNA"/>
</dbReference>